<gene>
    <name evidence="1" type="ORF">METHB2_160028</name>
</gene>
<dbReference type="EMBL" id="CADCXN010000043">
    <property type="protein sequence ID" value="CAA9889961.1"/>
    <property type="molecule type" value="Genomic_DNA"/>
</dbReference>
<dbReference type="Proteomes" id="UP000494216">
    <property type="component" value="Unassembled WGS sequence"/>
</dbReference>
<name>A0A8S0WHP2_9GAMM</name>
<organism evidence="1 2">
    <name type="scientific">Candidatus Methylobacter favarea</name>
    <dbReference type="NCBI Taxonomy" id="2707345"/>
    <lineage>
        <taxon>Bacteria</taxon>
        <taxon>Pseudomonadati</taxon>
        <taxon>Pseudomonadota</taxon>
        <taxon>Gammaproteobacteria</taxon>
        <taxon>Methylococcales</taxon>
        <taxon>Methylococcaceae</taxon>
        <taxon>Methylobacter</taxon>
    </lineage>
</organism>
<sequence>MTFSLPHQRSESMAGGAFYAADEDFRHSVCALACAGKYCGFAGSEPNFIGHFKTLEKDENNHSMMNEAGRAIANVSRFRSHFEDCQALIRLGYANIRKFSSLLVHLHKLHSSCLISISSHAIKIIAALFYNAALCAASACLYS</sequence>
<accession>A0A8S0WHP2</accession>
<evidence type="ECO:0000313" key="2">
    <source>
        <dbReference type="Proteomes" id="UP000494216"/>
    </source>
</evidence>
<evidence type="ECO:0000313" key="1">
    <source>
        <dbReference type="EMBL" id="CAA9889961.1"/>
    </source>
</evidence>
<keyword evidence="2" id="KW-1185">Reference proteome</keyword>
<dbReference type="AlphaFoldDB" id="A0A8S0WHP2"/>
<protein>
    <submittedName>
        <fullName evidence="1">Uncharacterized protein</fullName>
    </submittedName>
</protein>
<comment type="caution">
    <text evidence="1">The sequence shown here is derived from an EMBL/GenBank/DDBJ whole genome shotgun (WGS) entry which is preliminary data.</text>
</comment>
<proteinExistence type="predicted"/>
<reference evidence="1 2" key="1">
    <citation type="submission" date="2020-02" db="EMBL/GenBank/DDBJ databases">
        <authorList>
            <person name="Hogendoorn C."/>
        </authorList>
    </citation>
    <scope>NUCLEOTIDE SEQUENCE [LARGE SCALE GENOMIC DNA]</scope>
    <source>
        <strain evidence="1">METHB21</strain>
    </source>
</reference>